<reference evidence="2 3" key="1">
    <citation type="journal article" date="2018" name="Biotechnol. Biofuels">
        <title>Integrative visual omics of the white-rot fungus Polyporus brumalis exposes the biotechnological potential of its oxidative enzymes for delignifying raw plant biomass.</title>
        <authorList>
            <person name="Miyauchi S."/>
            <person name="Rancon A."/>
            <person name="Drula E."/>
            <person name="Hage H."/>
            <person name="Chaduli D."/>
            <person name="Favel A."/>
            <person name="Grisel S."/>
            <person name="Henrissat B."/>
            <person name="Herpoel-Gimbert I."/>
            <person name="Ruiz-Duenas F.J."/>
            <person name="Chevret D."/>
            <person name="Hainaut M."/>
            <person name="Lin J."/>
            <person name="Wang M."/>
            <person name="Pangilinan J."/>
            <person name="Lipzen A."/>
            <person name="Lesage-Meessen L."/>
            <person name="Navarro D."/>
            <person name="Riley R."/>
            <person name="Grigoriev I.V."/>
            <person name="Zhou S."/>
            <person name="Raouche S."/>
            <person name="Rosso M.N."/>
        </authorList>
    </citation>
    <scope>NUCLEOTIDE SEQUENCE [LARGE SCALE GENOMIC DNA]</scope>
    <source>
        <strain evidence="2 3">BRFM 1820</strain>
    </source>
</reference>
<dbReference type="EMBL" id="KZ857460">
    <property type="protein sequence ID" value="RDX43739.1"/>
    <property type="molecule type" value="Genomic_DNA"/>
</dbReference>
<organism evidence="2 3">
    <name type="scientific">Lentinus brumalis</name>
    <dbReference type="NCBI Taxonomy" id="2498619"/>
    <lineage>
        <taxon>Eukaryota</taxon>
        <taxon>Fungi</taxon>
        <taxon>Dikarya</taxon>
        <taxon>Basidiomycota</taxon>
        <taxon>Agaricomycotina</taxon>
        <taxon>Agaricomycetes</taxon>
        <taxon>Polyporales</taxon>
        <taxon>Polyporaceae</taxon>
        <taxon>Lentinus</taxon>
    </lineage>
</organism>
<gene>
    <name evidence="2" type="ORF">OH76DRAFT_1182709</name>
</gene>
<dbReference type="Proteomes" id="UP000256964">
    <property type="component" value="Unassembled WGS sequence"/>
</dbReference>
<sequence>MWWCTLHADSVHASPLDIFIPEFRQLLPMTNSFQLEQSIVSSVPYIPLRNRERTRNTTASRLGPSVRRPPVPVPVPVPVSSTAPLRSFVVRMSSTLSNSSPKRRELRLSESSSRRPRSRCRRGAEAAHVLGEDVGLLLLPPSGSQLRQADHWYPSTTVTSCRTRSVGELWVLGRADVHSANYAVRVPLYF</sequence>
<feature type="region of interest" description="Disordered" evidence="1">
    <location>
        <begin position="99"/>
        <end position="119"/>
    </location>
</feature>
<evidence type="ECO:0000313" key="2">
    <source>
        <dbReference type="EMBL" id="RDX43739.1"/>
    </source>
</evidence>
<dbReference type="AlphaFoldDB" id="A0A371CTZ2"/>
<proteinExistence type="predicted"/>
<protein>
    <submittedName>
        <fullName evidence="2">Uncharacterized protein</fullName>
    </submittedName>
</protein>
<keyword evidence="3" id="KW-1185">Reference proteome</keyword>
<evidence type="ECO:0000313" key="3">
    <source>
        <dbReference type="Proteomes" id="UP000256964"/>
    </source>
</evidence>
<name>A0A371CTZ2_9APHY</name>
<evidence type="ECO:0000256" key="1">
    <source>
        <dbReference type="SAM" id="MobiDB-lite"/>
    </source>
</evidence>
<accession>A0A371CTZ2</accession>